<dbReference type="InterPro" id="IPR018736">
    <property type="entry name" value="DUF2279_periplasmic_lipo"/>
</dbReference>
<evidence type="ECO:0000313" key="1">
    <source>
        <dbReference type="EMBL" id="MFD1216158.1"/>
    </source>
</evidence>
<keyword evidence="2" id="KW-1185">Reference proteome</keyword>
<dbReference type="Proteomes" id="UP001597264">
    <property type="component" value="Unassembled WGS sequence"/>
</dbReference>
<proteinExistence type="predicted"/>
<dbReference type="EMBL" id="JBHTLR010000007">
    <property type="protein sequence ID" value="MFD1216158.1"/>
    <property type="molecule type" value="Genomic_DNA"/>
</dbReference>
<dbReference type="RefSeq" id="WP_230438267.1">
    <property type="nucleotide sequence ID" value="NZ_CP087715.1"/>
</dbReference>
<protein>
    <submittedName>
        <fullName evidence="1">DUF2279 domain-containing protein</fullName>
    </submittedName>
</protein>
<dbReference type="Pfam" id="PF10043">
    <property type="entry name" value="DUF2279"/>
    <property type="match status" value="1"/>
</dbReference>
<evidence type="ECO:0000313" key="2">
    <source>
        <dbReference type="Proteomes" id="UP001597264"/>
    </source>
</evidence>
<comment type="caution">
    <text evidence="1">The sequence shown here is derived from an EMBL/GenBank/DDBJ whole genome shotgun (WGS) entry which is preliminary data.</text>
</comment>
<name>A0ABW3U5M6_9GAMM</name>
<gene>
    <name evidence="1" type="ORF">ACFQ2X_06075</name>
</gene>
<accession>A0ABW3U5M6</accession>
<sequence length="296" mass="33398">MQFFVFLRRYLPALLFLWPYATFGESINWEGAKKSLFDAKYEIGAVTGGITYLGVKEWNWGSASFKFNEEGWFGMDTGSGGMDKLGHMYSSYLIAEAIGNGLSKENDADFAATYSALWASSLMLYVEIFDGYSEDHGFSYEDVIFNSTGIAFSYLRTRNPQLKELLDYRLDYRPSKGMKGFHPVTDYSGMRYLLALKAAGIPGLRNTPLKYLELNLGYMARGFKATDAPFFPERSSEVFVGLSFNLDELLFKPYSESLGSFGKYASTVSHYYQPRGSYIKTTLDKRNHCVSAACAR</sequence>
<reference evidence="2" key="1">
    <citation type="journal article" date="2019" name="Int. J. Syst. Evol. Microbiol.">
        <title>The Global Catalogue of Microorganisms (GCM) 10K type strain sequencing project: providing services to taxonomists for standard genome sequencing and annotation.</title>
        <authorList>
            <consortium name="The Broad Institute Genomics Platform"/>
            <consortium name="The Broad Institute Genome Sequencing Center for Infectious Disease"/>
            <person name="Wu L."/>
            <person name="Ma J."/>
        </authorList>
    </citation>
    <scope>NUCLEOTIDE SEQUENCE [LARGE SCALE GENOMIC DNA]</scope>
    <source>
        <strain evidence="2">CCUG 54356</strain>
    </source>
</reference>
<organism evidence="1 2">
    <name type="scientific">Microbulbifer celer</name>
    <dbReference type="NCBI Taxonomy" id="435905"/>
    <lineage>
        <taxon>Bacteria</taxon>
        <taxon>Pseudomonadati</taxon>
        <taxon>Pseudomonadota</taxon>
        <taxon>Gammaproteobacteria</taxon>
        <taxon>Cellvibrionales</taxon>
        <taxon>Microbulbiferaceae</taxon>
        <taxon>Microbulbifer</taxon>
    </lineage>
</organism>